<dbReference type="OrthoDB" id="10254482at2759"/>
<dbReference type="EMBL" id="BRXZ01000269">
    <property type="protein sequence ID" value="GMI08578.1"/>
    <property type="molecule type" value="Genomic_DNA"/>
</dbReference>
<sequence length="248" mass="29059">MYTTHTIHKNLNPLYPDPGYTSIGDDYKDPDRVLPGRWKEKQFQTNQYPKNAHDGYFIKLTYPGSDGTKNDPYVELAEPYFQTQPPDKRKLGFGTKDANKRGEFTSTRATERYRDLLTQEQQLMDKCRDKDHEKRLVAKWDKQVRKSPTDPVGKPLMEARHLYDIGRTLVTPYNPYGTKDTYYTYPKHAAIDPKNKGKDPIRRMGPYKTMSQDIGEMAWSYEYKKPEHGQAHYVDKFYDRGHLEVSGF</sequence>
<keyword evidence="2" id="KW-1185">Reference proteome</keyword>
<evidence type="ECO:0000313" key="2">
    <source>
        <dbReference type="Proteomes" id="UP001165082"/>
    </source>
</evidence>
<comment type="caution">
    <text evidence="1">The sequence shown here is derived from an EMBL/GenBank/DDBJ whole genome shotgun (WGS) entry which is preliminary data.</text>
</comment>
<name>A0A9W7CMG9_9STRA</name>
<dbReference type="AlphaFoldDB" id="A0A9W7CMG9"/>
<evidence type="ECO:0000313" key="1">
    <source>
        <dbReference type="EMBL" id="GMI08578.1"/>
    </source>
</evidence>
<accession>A0A9W7CMG9</accession>
<dbReference type="Proteomes" id="UP001165082">
    <property type="component" value="Unassembled WGS sequence"/>
</dbReference>
<gene>
    <name evidence="1" type="ORF">TrRE_jg6277</name>
</gene>
<protein>
    <submittedName>
        <fullName evidence="1">Uncharacterized protein</fullName>
    </submittedName>
</protein>
<reference evidence="1" key="1">
    <citation type="submission" date="2022-07" db="EMBL/GenBank/DDBJ databases">
        <title>Genome analysis of Parmales, a sister group of diatoms, reveals the evolutionary specialization of diatoms from phago-mixotrophs to photoautotrophs.</title>
        <authorList>
            <person name="Ban H."/>
            <person name="Sato S."/>
            <person name="Yoshikawa S."/>
            <person name="Kazumasa Y."/>
            <person name="Nakamura Y."/>
            <person name="Ichinomiya M."/>
            <person name="Saitoh K."/>
            <person name="Sato N."/>
            <person name="Blanc-Mathieu R."/>
            <person name="Endo H."/>
            <person name="Kuwata A."/>
            <person name="Ogata H."/>
        </authorList>
    </citation>
    <scope>NUCLEOTIDE SEQUENCE</scope>
</reference>
<organism evidence="1 2">
    <name type="scientific">Triparma retinervis</name>
    <dbReference type="NCBI Taxonomy" id="2557542"/>
    <lineage>
        <taxon>Eukaryota</taxon>
        <taxon>Sar</taxon>
        <taxon>Stramenopiles</taxon>
        <taxon>Ochrophyta</taxon>
        <taxon>Bolidophyceae</taxon>
        <taxon>Parmales</taxon>
        <taxon>Triparmaceae</taxon>
        <taxon>Triparma</taxon>
    </lineage>
</organism>
<proteinExistence type="predicted"/>